<evidence type="ECO:0000256" key="1">
    <source>
        <dbReference type="SAM" id="Phobius"/>
    </source>
</evidence>
<keyword evidence="1" id="KW-0472">Membrane</keyword>
<gene>
    <name evidence="3" type="primary">LOC103608292</name>
</gene>
<proteinExistence type="predicted"/>
<dbReference type="Proteomes" id="UP000694923">
    <property type="component" value="Unplaced"/>
</dbReference>
<dbReference type="GeneID" id="103608292"/>
<accession>A0ABM0SDM4</accession>
<evidence type="ECO:0000313" key="2">
    <source>
        <dbReference type="Proteomes" id="UP000694923"/>
    </source>
</evidence>
<keyword evidence="2" id="KW-1185">Reference proteome</keyword>
<sequence length="149" mass="17385">MIHQVLIKRKCIIGYHILNTLVEVCCGEDITHISENGEFKLDIESSAIIQDVKLLEELLLHRKIWNKAEQGVWETLLAALEVLIQADHHQQVFNIKPLLKAQVVHHFLLTCQVLQMSFYLLGWYIGLFSKFFFFFFFLTYEASSRTLSS</sequence>
<dbReference type="RefSeq" id="XP_008590965.1">
    <property type="nucleotide sequence ID" value="XM_008592743.1"/>
</dbReference>
<reference evidence="3" key="1">
    <citation type="submission" date="2025-08" db="UniProtKB">
        <authorList>
            <consortium name="RefSeq"/>
        </authorList>
    </citation>
    <scope>IDENTIFICATION</scope>
</reference>
<keyword evidence="1" id="KW-1133">Transmembrane helix</keyword>
<organism evidence="2 3">
    <name type="scientific">Galeopterus variegatus</name>
    <name type="common">Malayan flying lemur</name>
    <name type="synonym">Cynocephalus variegatus</name>
    <dbReference type="NCBI Taxonomy" id="482537"/>
    <lineage>
        <taxon>Eukaryota</taxon>
        <taxon>Metazoa</taxon>
        <taxon>Chordata</taxon>
        <taxon>Craniata</taxon>
        <taxon>Vertebrata</taxon>
        <taxon>Euteleostomi</taxon>
        <taxon>Mammalia</taxon>
        <taxon>Eutheria</taxon>
        <taxon>Euarchontoglires</taxon>
        <taxon>Dermoptera</taxon>
        <taxon>Cynocephalidae</taxon>
        <taxon>Galeopterus</taxon>
    </lineage>
</organism>
<protein>
    <submittedName>
        <fullName evidence="3">Lysosomal-trafficking regulator-like isoform X2</fullName>
    </submittedName>
</protein>
<feature type="transmembrane region" description="Helical" evidence="1">
    <location>
        <begin position="118"/>
        <end position="140"/>
    </location>
</feature>
<evidence type="ECO:0000313" key="3">
    <source>
        <dbReference type="RefSeq" id="XP_008590965.1"/>
    </source>
</evidence>
<keyword evidence="1" id="KW-0812">Transmembrane</keyword>
<name>A0ABM0SDM4_GALVR</name>